<dbReference type="Pfam" id="PF05954">
    <property type="entry name" value="Phage_GPD"/>
    <property type="match status" value="1"/>
</dbReference>
<dbReference type="Gene3D" id="2.30.110.50">
    <property type="match status" value="1"/>
</dbReference>
<reference evidence="1 2" key="1">
    <citation type="submission" date="2016-05" db="EMBL/GenBank/DDBJ databases">
        <title>Microbial solvent formation.</title>
        <authorList>
            <person name="Poehlein A."/>
            <person name="Montoya Solano J.D."/>
            <person name="Flitsch S."/>
            <person name="Krabben P."/>
            <person name="Duerre P."/>
            <person name="Daniel R."/>
        </authorList>
    </citation>
    <scope>NUCLEOTIDE SEQUENCE [LARGE SCALE GENOMIC DNA]</scope>
    <source>
        <strain evidence="1 2">DSM 2619</strain>
    </source>
</reference>
<proteinExistence type="predicted"/>
<comment type="caution">
    <text evidence="1">The sequence shown here is derived from an EMBL/GenBank/DDBJ whole genome shotgun (WGS) entry which is preliminary data.</text>
</comment>
<dbReference type="EMBL" id="LZZM01000015">
    <property type="protein sequence ID" value="OOM82375.1"/>
    <property type="molecule type" value="Genomic_DNA"/>
</dbReference>
<evidence type="ECO:0000313" key="1">
    <source>
        <dbReference type="EMBL" id="OOM82375.1"/>
    </source>
</evidence>
<dbReference type="OrthoDB" id="95423at2"/>
<protein>
    <submittedName>
        <fullName evidence="1">Phage late control protein Gpd</fullName>
    </submittedName>
</protein>
<dbReference type="AlphaFoldDB" id="A0A1S8TY83"/>
<gene>
    <name evidence="1" type="ORF">CLPUN_02530</name>
</gene>
<keyword evidence="2" id="KW-1185">Reference proteome</keyword>
<organism evidence="1 2">
    <name type="scientific">Clostridium puniceum</name>
    <dbReference type="NCBI Taxonomy" id="29367"/>
    <lineage>
        <taxon>Bacteria</taxon>
        <taxon>Bacillati</taxon>
        <taxon>Bacillota</taxon>
        <taxon>Clostridia</taxon>
        <taxon>Eubacteriales</taxon>
        <taxon>Clostridiaceae</taxon>
        <taxon>Clostridium</taxon>
    </lineage>
</organism>
<dbReference type="Proteomes" id="UP000190890">
    <property type="component" value="Unassembled WGS sequence"/>
</dbReference>
<dbReference type="Gene3D" id="3.55.50.10">
    <property type="entry name" value="Baseplate protein-like domains"/>
    <property type="match status" value="1"/>
</dbReference>
<evidence type="ECO:0000313" key="2">
    <source>
        <dbReference type="Proteomes" id="UP000190890"/>
    </source>
</evidence>
<dbReference type="STRING" id="29367.CLPUN_02530"/>
<name>A0A1S8TY83_9CLOT</name>
<accession>A0A1S8TY83</accession>
<dbReference type="RefSeq" id="WP_077845570.1">
    <property type="nucleotide sequence ID" value="NZ_LZZM01000015.1"/>
</dbReference>
<dbReference type="SUPFAM" id="SSF69279">
    <property type="entry name" value="Phage tail proteins"/>
    <property type="match status" value="1"/>
</dbReference>
<sequence>MSEEYMYTQGDILIEPYKFQKITKLKVTRELNEHAKLYISGIIDEENIDKYVETADGDSSISISVKDDKNTVTNVFQGVVTNIQVNANNDVRTLEIEALSRTFLMDIKKKSRSFQNENSSYGDIFTDVNSAYSSIQMLDYITNGTLIDKLIVQYKETDWEFLKRLASHFNVPVVSECQLSDLKYSIGNSGCSTTYELDEYNYSIKKGLQEYKLKSENDVNDLDDMNLISYEVTTNKIMYLYNLVNFKGRSLYIYKSEMELINGVISNKYVLRDDKGIKLRKIYNNKIVGISLSGHILDTQNDVVKINLEIDGNQDAGTARWFPYSTVYSSPDGTGWYCMPEVGDAIRLYFPDNEEKNSYAISSVNLSSSNSEKRSDPSVKSIGTKYGKEVVMKPGVVEIIGNGDLLMRMTDDGGIEVKSNKKIVLDAKQDIQITGGGKVSIQGGNGVALTQGSANINIQDDVTMSGGKVKIE</sequence>